<dbReference type="Pfam" id="PF13426">
    <property type="entry name" value="PAS_9"/>
    <property type="match status" value="1"/>
</dbReference>
<evidence type="ECO:0000259" key="4">
    <source>
        <dbReference type="PROSITE" id="PS50111"/>
    </source>
</evidence>
<dbReference type="Gene3D" id="3.30.450.20">
    <property type="entry name" value="PAS domain"/>
    <property type="match status" value="1"/>
</dbReference>
<dbReference type="PROSITE" id="PS50112">
    <property type="entry name" value="PAS"/>
    <property type="match status" value="1"/>
</dbReference>
<evidence type="ECO:0000259" key="6">
    <source>
        <dbReference type="PROSITE" id="PS50113"/>
    </source>
</evidence>
<dbReference type="InterPro" id="IPR004089">
    <property type="entry name" value="MCPsignal_dom"/>
</dbReference>
<dbReference type="InterPro" id="IPR000014">
    <property type="entry name" value="PAS"/>
</dbReference>
<comment type="similarity">
    <text evidence="2">Belongs to the methyl-accepting chemotaxis (MCP) protein family.</text>
</comment>
<dbReference type="EMBL" id="CP073910">
    <property type="protein sequence ID" value="QUT06391.1"/>
    <property type="molecule type" value="Genomic_DNA"/>
</dbReference>
<reference evidence="7" key="1">
    <citation type="submission" date="2021-04" db="EMBL/GenBank/DDBJ databases">
        <title>Isolation of p-tert-butylphenol degrading bacteria Sphingobium phenoxybenzoativorans Tas13 from active sludge.</title>
        <authorList>
            <person name="Li Y."/>
        </authorList>
    </citation>
    <scope>NUCLEOTIDE SEQUENCE</scope>
    <source>
        <strain evidence="7">Tas13</strain>
    </source>
</reference>
<sequence length="246" mass="27215">MRGARLAHRVNLLFTRNSSYIHFGWSGTGMHGLDINPAAMWQAIERSAAVITFDMNGCVTGANDNFLALFGYRYSDIAGRHHRLFCEPGYAESFEYRRFWDKLRSGRFDTSEYRRVDSKGDPIWIRGSYNPLHDADGQLIGIVKFANDISAEKFAMEAKAQAEQALRSKEMERRADTEAVLSQVVSIVDSIDAIARQTNLLALNATIEAARAGEAGQGFSVVAAEVKKLAVDTQTATSRARGLIAC</sequence>
<evidence type="ECO:0000256" key="2">
    <source>
        <dbReference type="ARBA" id="ARBA00029447"/>
    </source>
</evidence>
<organism evidence="7 8">
    <name type="scientific">Sphingobium phenoxybenzoativorans</name>
    <dbReference type="NCBI Taxonomy" id="1592790"/>
    <lineage>
        <taxon>Bacteria</taxon>
        <taxon>Pseudomonadati</taxon>
        <taxon>Pseudomonadota</taxon>
        <taxon>Alphaproteobacteria</taxon>
        <taxon>Sphingomonadales</taxon>
        <taxon>Sphingomonadaceae</taxon>
        <taxon>Sphingobium</taxon>
    </lineage>
</organism>
<dbReference type="PANTHER" id="PTHR32089:SF112">
    <property type="entry name" value="LYSOZYME-LIKE PROTEIN-RELATED"/>
    <property type="match status" value="1"/>
</dbReference>
<proteinExistence type="inferred from homology"/>
<gene>
    <name evidence="7" type="ORF">KFK14_02620</name>
</gene>
<keyword evidence="1 3" id="KW-0807">Transducer</keyword>
<feature type="domain" description="PAC" evidence="6">
    <location>
        <begin position="109"/>
        <end position="161"/>
    </location>
</feature>
<dbReference type="GO" id="GO:0004888">
    <property type="term" value="F:transmembrane signaling receptor activity"/>
    <property type="evidence" value="ECO:0007669"/>
    <property type="project" value="InterPro"/>
</dbReference>
<dbReference type="SUPFAM" id="SSF58104">
    <property type="entry name" value="Methyl-accepting chemotaxis protein (MCP) signaling domain"/>
    <property type="match status" value="1"/>
</dbReference>
<dbReference type="GO" id="GO:0007165">
    <property type="term" value="P:signal transduction"/>
    <property type="evidence" value="ECO:0007669"/>
    <property type="project" value="UniProtKB-KW"/>
</dbReference>
<dbReference type="GO" id="GO:0006935">
    <property type="term" value="P:chemotaxis"/>
    <property type="evidence" value="ECO:0007669"/>
    <property type="project" value="InterPro"/>
</dbReference>
<dbReference type="PROSITE" id="PS50113">
    <property type="entry name" value="PAC"/>
    <property type="match status" value="1"/>
</dbReference>
<dbReference type="Proteomes" id="UP000681425">
    <property type="component" value="Chromosome"/>
</dbReference>
<dbReference type="GO" id="GO:0016020">
    <property type="term" value="C:membrane"/>
    <property type="evidence" value="ECO:0007669"/>
    <property type="project" value="InterPro"/>
</dbReference>
<dbReference type="PRINTS" id="PR00260">
    <property type="entry name" value="CHEMTRNSDUCR"/>
</dbReference>
<protein>
    <submittedName>
        <fullName evidence="7">PAS domain S-box protein</fullName>
    </submittedName>
</protein>
<dbReference type="NCBIfam" id="TIGR00229">
    <property type="entry name" value="sensory_box"/>
    <property type="match status" value="1"/>
</dbReference>
<dbReference type="PANTHER" id="PTHR32089">
    <property type="entry name" value="METHYL-ACCEPTING CHEMOTAXIS PROTEIN MCPB"/>
    <property type="match status" value="1"/>
</dbReference>
<dbReference type="InterPro" id="IPR001610">
    <property type="entry name" value="PAC"/>
</dbReference>
<evidence type="ECO:0000313" key="8">
    <source>
        <dbReference type="Proteomes" id="UP000681425"/>
    </source>
</evidence>
<feature type="domain" description="PAS" evidence="5">
    <location>
        <begin position="36"/>
        <end position="80"/>
    </location>
</feature>
<dbReference type="PROSITE" id="PS50111">
    <property type="entry name" value="CHEMOTAXIS_TRANSDUC_2"/>
    <property type="match status" value="1"/>
</dbReference>
<keyword evidence="8" id="KW-1185">Reference proteome</keyword>
<dbReference type="SMART" id="SM00086">
    <property type="entry name" value="PAC"/>
    <property type="match status" value="1"/>
</dbReference>
<dbReference type="Gene3D" id="6.10.250.3200">
    <property type="match status" value="1"/>
</dbReference>
<accession>A0A975K7U1</accession>
<name>A0A975K7U1_9SPHN</name>
<dbReference type="InterPro" id="IPR000700">
    <property type="entry name" value="PAS-assoc_C"/>
</dbReference>
<evidence type="ECO:0000256" key="1">
    <source>
        <dbReference type="ARBA" id="ARBA00023224"/>
    </source>
</evidence>
<dbReference type="InterPro" id="IPR004090">
    <property type="entry name" value="Chemotax_Me-accpt_rcpt"/>
</dbReference>
<evidence type="ECO:0000313" key="7">
    <source>
        <dbReference type="EMBL" id="QUT06391.1"/>
    </source>
</evidence>
<dbReference type="SUPFAM" id="SSF55785">
    <property type="entry name" value="PYP-like sensor domain (PAS domain)"/>
    <property type="match status" value="1"/>
</dbReference>
<evidence type="ECO:0000259" key="5">
    <source>
        <dbReference type="PROSITE" id="PS50112"/>
    </source>
</evidence>
<dbReference type="AlphaFoldDB" id="A0A975K7U1"/>
<feature type="domain" description="Methyl-accepting transducer" evidence="4">
    <location>
        <begin position="182"/>
        <end position="246"/>
    </location>
</feature>
<evidence type="ECO:0000256" key="3">
    <source>
        <dbReference type="PROSITE-ProRule" id="PRU00284"/>
    </source>
</evidence>
<dbReference type="Pfam" id="PF00015">
    <property type="entry name" value="MCPsignal"/>
    <property type="match status" value="1"/>
</dbReference>
<dbReference type="KEGG" id="spph:KFK14_02620"/>
<dbReference type="InterPro" id="IPR035965">
    <property type="entry name" value="PAS-like_dom_sf"/>
</dbReference>
<dbReference type="CDD" id="cd00130">
    <property type="entry name" value="PAS"/>
    <property type="match status" value="1"/>
</dbReference>